<sequence length="57" mass="6297">DSGRTSAGRTEVRRTKLGAEIQKKSAKSDIFVLGGLWDSWDGGTRKAEMAESKENRQ</sequence>
<evidence type="ECO:0000313" key="1">
    <source>
        <dbReference type="EMBL" id="KAH9297407.1"/>
    </source>
</evidence>
<gene>
    <name evidence="1" type="ORF">KI387_029089</name>
</gene>
<reference evidence="1 2" key="1">
    <citation type="journal article" date="2021" name="Nat. Plants">
        <title>The Taxus genome provides insights into paclitaxel biosynthesis.</title>
        <authorList>
            <person name="Xiong X."/>
            <person name="Gou J."/>
            <person name="Liao Q."/>
            <person name="Li Y."/>
            <person name="Zhou Q."/>
            <person name="Bi G."/>
            <person name="Li C."/>
            <person name="Du R."/>
            <person name="Wang X."/>
            <person name="Sun T."/>
            <person name="Guo L."/>
            <person name="Liang H."/>
            <person name="Lu P."/>
            <person name="Wu Y."/>
            <person name="Zhang Z."/>
            <person name="Ro D.K."/>
            <person name="Shang Y."/>
            <person name="Huang S."/>
            <person name="Yan J."/>
        </authorList>
    </citation>
    <scope>NUCLEOTIDE SEQUENCE [LARGE SCALE GENOMIC DNA]</scope>
    <source>
        <strain evidence="1">Ta-2019</strain>
    </source>
</reference>
<comment type="caution">
    <text evidence="1">The sequence shown here is derived from an EMBL/GenBank/DDBJ whole genome shotgun (WGS) entry which is preliminary data.</text>
</comment>
<organism evidence="1 2">
    <name type="scientific">Taxus chinensis</name>
    <name type="common">Chinese yew</name>
    <name type="synonym">Taxus wallichiana var. chinensis</name>
    <dbReference type="NCBI Taxonomy" id="29808"/>
    <lineage>
        <taxon>Eukaryota</taxon>
        <taxon>Viridiplantae</taxon>
        <taxon>Streptophyta</taxon>
        <taxon>Embryophyta</taxon>
        <taxon>Tracheophyta</taxon>
        <taxon>Spermatophyta</taxon>
        <taxon>Pinopsida</taxon>
        <taxon>Pinidae</taxon>
        <taxon>Conifers II</taxon>
        <taxon>Cupressales</taxon>
        <taxon>Taxaceae</taxon>
        <taxon>Taxus</taxon>
    </lineage>
</organism>
<dbReference type="Proteomes" id="UP000824469">
    <property type="component" value="Unassembled WGS sequence"/>
</dbReference>
<feature type="non-terminal residue" evidence="1">
    <location>
        <position position="57"/>
    </location>
</feature>
<proteinExistence type="predicted"/>
<accession>A0AA38CBT3</accession>
<keyword evidence="2" id="KW-1185">Reference proteome</keyword>
<dbReference type="EMBL" id="JAHRHJ020000010">
    <property type="protein sequence ID" value="KAH9297407.1"/>
    <property type="molecule type" value="Genomic_DNA"/>
</dbReference>
<protein>
    <submittedName>
        <fullName evidence="1">Uncharacterized protein</fullName>
    </submittedName>
</protein>
<dbReference type="AlphaFoldDB" id="A0AA38CBT3"/>
<name>A0AA38CBT3_TAXCH</name>
<evidence type="ECO:0000313" key="2">
    <source>
        <dbReference type="Proteomes" id="UP000824469"/>
    </source>
</evidence>
<feature type="non-terminal residue" evidence="1">
    <location>
        <position position="1"/>
    </location>
</feature>